<sequence length="269" mass="29779">MKFANVIKKQMILLVLLSILVACRSTPVTDREQLILVPESQEIQMGLTAYQQILSESKLSDDPEKVAMVRRIGERIAAAADKPDYEWEFNLIEDDSQVNAFALPGGKVAVYTGILPITQNEAGLATVMAHEVAHATARHGGERMSTGLLAQLGMMALDVGLAMKNQDPQMKQALLAAYGAAAQVGVILPFSRKQESEADRIGLTYMAKAGYDPEEALQFWERMSKIEKEKAPEFLSTHPSDETRVEQIAEWIPEVKEEYRENQTGMGGR</sequence>
<dbReference type="GO" id="GO:0046872">
    <property type="term" value="F:metal ion binding"/>
    <property type="evidence" value="ECO:0007669"/>
    <property type="project" value="UniProtKB-KW"/>
</dbReference>
<dbReference type="GO" id="GO:0051603">
    <property type="term" value="P:proteolysis involved in protein catabolic process"/>
    <property type="evidence" value="ECO:0007669"/>
    <property type="project" value="TreeGrafter"/>
</dbReference>
<keyword evidence="1 6" id="KW-0645">Protease</keyword>
<reference evidence="9 10" key="1">
    <citation type="journal article" date="2020" name="Nature">
        <title>Bacterial chemolithoautotrophy via manganese oxidation.</title>
        <authorList>
            <person name="Yu H."/>
            <person name="Leadbetter J.R."/>
        </authorList>
    </citation>
    <scope>NUCLEOTIDE SEQUENCE [LARGE SCALE GENOMIC DNA]</scope>
    <source>
        <strain evidence="9 10">Mn-1</strain>
    </source>
</reference>
<evidence type="ECO:0000256" key="4">
    <source>
        <dbReference type="ARBA" id="ARBA00022833"/>
    </source>
</evidence>
<protein>
    <submittedName>
        <fullName evidence="9">M48 family metallopeptidase</fullName>
    </submittedName>
</protein>
<gene>
    <name evidence="9" type="ORF">MNODULE_18250</name>
</gene>
<keyword evidence="2" id="KW-0479">Metal-binding</keyword>
<dbReference type="GO" id="GO:0016020">
    <property type="term" value="C:membrane"/>
    <property type="evidence" value="ECO:0007669"/>
    <property type="project" value="TreeGrafter"/>
</dbReference>
<name>A0A7X6DSS6_9BACT</name>
<dbReference type="CDD" id="cd07331">
    <property type="entry name" value="M48C_Oma1_like"/>
    <property type="match status" value="1"/>
</dbReference>
<evidence type="ECO:0000313" key="9">
    <source>
        <dbReference type="EMBL" id="NKE72695.1"/>
    </source>
</evidence>
<proteinExistence type="inferred from homology"/>
<keyword evidence="7" id="KW-0732">Signal</keyword>
<dbReference type="Pfam" id="PF01435">
    <property type="entry name" value="Peptidase_M48"/>
    <property type="match status" value="1"/>
</dbReference>
<dbReference type="InterPro" id="IPR001915">
    <property type="entry name" value="Peptidase_M48"/>
</dbReference>
<dbReference type="EMBL" id="VTOW01000004">
    <property type="protein sequence ID" value="NKE72695.1"/>
    <property type="molecule type" value="Genomic_DNA"/>
</dbReference>
<organism evidence="9 10">
    <name type="scientific">Candidatus Manganitrophus noduliformans</name>
    <dbReference type="NCBI Taxonomy" id="2606439"/>
    <lineage>
        <taxon>Bacteria</taxon>
        <taxon>Pseudomonadati</taxon>
        <taxon>Nitrospirota</taxon>
        <taxon>Nitrospiria</taxon>
        <taxon>Candidatus Troglogloeales</taxon>
        <taxon>Candidatus Manganitrophaceae</taxon>
        <taxon>Candidatus Manganitrophus</taxon>
    </lineage>
</organism>
<evidence type="ECO:0000256" key="7">
    <source>
        <dbReference type="SAM" id="SignalP"/>
    </source>
</evidence>
<comment type="similarity">
    <text evidence="6">Belongs to the peptidase M48 family.</text>
</comment>
<evidence type="ECO:0000313" key="10">
    <source>
        <dbReference type="Proteomes" id="UP000534783"/>
    </source>
</evidence>
<evidence type="ECO:0000256" key="3">
    <source>
        <dbReference type="ARBA" id="ARBA00022801"/>
    </source>
</evidence>
<evidence type="ECO:0000256" key="1">
    <source>
        <dbReference type="ARBA" id="ARBA00022670"/>
    </source>
</evidence>
<comment type="cofactor">
    <cofactor evidence="6">
        <name>Zn(2+)</name>
        <dbReference type="ChEBI" id="CHEBI:29105"/>
    </cofactor>
    <text evidence="6">Binds 1 zinc ion per subunit.</text>
</comment>
<dbReference type="Gene3D" id="3.30.2010.10">
    <property type="entry name" value="Metalloproteases ('zincins'), catalytic domain"/>
    <property type="match status" value="1"/>
</dbReference>
<dbReference type="RefSeq" id="WP_168062638.1">
    <property type="nucleotide sequence ID" value="NZ_VTOW01000004.1"/>
</dbReference>
<keyword evidence="3 6" id="KW-0378">Hydrolase</keyword>
<keyword evidence="5 6" id="KW-0482">Metalloprotease</keyword>
<evidence type="ECO:0000256" key="5">
    <source>
        <dbReference type="ARBA" id="ARBA00023049"/>
    </source>
</evidence>
<evidence type="ECO:0000259" key="8">
    <source>
        <dbReference type="Pfam" id="PF01435"/>
    </source>
</evidence>
<keyword evidence="4 6" id="KW-0862">Zinc</keyword>
<dbReference type="GO" id="GO:0004222">
    <property type="term" value="F:metalloendopeptidase activity"/>
    <property type="evidence" value="ECO:0007669"/>
    <property type="project" value="InterPro"/>
</dbReference>
<evidence type="ECO:0000256" key="2">
    <source>
        <dbReference type="ARBA" id="ARBA00022723"/>
    </source>
</evidence>
<feature type="domain" description="Peptidase M48" evidence="8">
    <location>
        <begin position="66"/>
        <end position="251"/>
    </location>
</feature>
<feature type="chain" id="PRO_5030931972" evidence="7">
    <location>
        <begin position="25"/>
        <end position="269"/>
    </location>
</feature>
<dbReference type="PROSITE" id="PS51257">
    <property type="entry name" value="PROKAR_LIPOPROTEIN"/>
    <property type="match status" value="1"/>
</dbReference>
<dbReference type="AlphaFoldDB" id="A0A7X6DSS6"/>
<evidence type="ECO:0000256" key="6">
    <source>
        <dbReference type="RuleBase" id="RU003983"/>
    </source>
</evidence>
<feature type="signal peptide" evidence="7">
    <location>
        <begin position="1"/>
        <end position="24"/>
    </location>
</feature>
<keyword evidence="10" id="KW-1185">Reference proteome</keyword>
<dbReference type="PANTHER" id="PTHR22726">
    <property type="entry name" value="METALLOENDOPEPTIDASE OMA1"/>
    <property type="match status" value="1"/>
</dbReference>
<dbReference type="InterPro" id="IPR051156">
    <property type="entry name" value="Mito/Outer_Membr_Metalloprot"/>
</dbReference>
<dbReference type="Proteomes" id="UP000534783">
    <property type="component" value="Unassembled WGS sequence"/>
</dbReference>
<accession>A0A7X6DSS6</accession>
<comment type="caution">
    <text evidence="9">The sequence shown here is derived from an EMBL/GenBank/DDBJ whole genome shotgun (WGS) entry which is preliminary data.</text>
</comment>
<dbReference type="PANTHER" id="PTHR22726:SF24">
    <property type="entry name" value="M48 FAMILY METALLOPEPTIDASE"/>
    <property type="match status" value="1"/>
</dbReference>